<feature type="domain" description="Schlafen group 3-like DNA/RNA helicase" evidence="1">
    <location>
        <begin position="210"/>
        <end position="392"/>
    </location>
</feature>
<dbReference type="InterPro" id="IPR018647">
    <property type="entry name" value="SLFN_3-like_DNA/RNA_helicase"/>
</dbReference>
<dbReference type="Proteomes" id="UP000252415">
    <property type="component" value="Unassembled WGS sequence"/>
</dbReference>
<protein>
    <submittedName>
        <fullName evidence="2">Uncharacterized protein DUF2075</fullName>
    </submittedName>
</protein>
<keyword evidence="3" id="KW-1185">Reference proteome</keyword>
<evidence type="ECO:0000313" key="2">
    <source>
        <dbReference type="EMBL" id="RCW41664.1"/>
    </source>
</evidence>
<name>A0A368VJX9_9BACL</name>
<dbReference type="Pfam" id="PF09848">
    <property type="entry name" value="SLFN-g3_helicase"/>
    <property type="match status" value="1"/>
</dbReference>
<organism evidence="2 3">
    <name type="scientific">Paenibacillus prosopidis</name>
    <dbReference type="NCBI Taxonomy" id="630520"/>
    <lineage>
        <taxon>Bacteria</taxon>
        <taxon>Bacillati</taxon>
        <taxon>Bacillota</taxon>
        <taxon>Bacilli</taxon>
        <taxon>Bacillales</taxon>
        <taxon>Paenibacillaceae</taxon>
        <taxon>Paenibacillus</taxon>
    </lineage>
</organism>
<dbReference type="SUPFAM" id="SSF52540">
    <property type="entry name" value="P-loop containing nucleoside triphosphate hydrolases"/>
    <property type="match status" value="1"/>
</dbReference>
<dbReference type="OrthoDB" id="1411900at2"/>
<accession>A0A368VJX9</accession>
<dbReference type="InterPro" id="IPR027417">
    <property type="entry name" value="P-loop_NTPase"/>
</dbReference>
<reference evidence="2 3" key="1">
    <citation type="submission" date="2018-07" db="EMBL/GenBank/DDBJ databases">
        <title>Genomic Encyclopedia of Type Strains, Phase III (KMG-III): the genomes of soil and plant-associated and newly described type strains.</title>
        <authorList>
            <person name="Whitman W."/>
        </authorList>
    </citation>
    <scope>NUCLEOTIDE SEQUENCE [LARGE SCALE GENOMIC DNA]</scope>
    <source>
        <strain evidence="2 3">CECT 7506</strain>
    </source>
</reference>
<gene>
    <name evidence="2" type="ORF">DFP97_122100</name>
</gene>
<dbReference type="Gene3D" id="3.40.50.300">
    <property type="entry name" value="P-loop containing nucleotide triphosphate hydrolases"/>
    <property type="match status" value="1"/>
</dbReference>
<dbReference type="EMBL" id="QPJD01000022">
    <property type="protein sequence ID" value="RCW41664.1"/>
    <property type="molecule type" value="Genomic_DNA"/>
</dbReference>
<evidence type="ECO:0000313" key="3">
    <source>
        <dbReference type="Proteomes" id="UP000252415"/>
    </source>
</evidence>
<dbReference type="AlphaFoldDB" id="A0A368VJX9"/>
<proteinExistence type="predicted"/>
<evidence type="ECO:0000259" key="1">
    <source>
        <dbReference type="Pfam" id="PF09848"/>
    </source>
</evidence>
<sequence>MRSMNLKSYGDVFHNLDQARFNKYLEYFGVKVKPQEGQDIFEFVKKIVANNGLRSDQLDEFFIGYEIPQISKEFDLLRFGNNFTLDIELKHTSTPEKITKQLIQNKYYLRALGKPVKIYAYIVQTEEVFELDEDDNLLLSNLSALKTDIEIQDHLFVQDIDALFKPSVYLVSPLNSTEKFMTGSYFLNDNQLATKRDILKIVSSNTIPYVAIEGRPGTGKTLLTYDIAKDLIALNWNVCLFHCGNLGQGHHDLRKSYSWNVHSIKNIEFALSRTPKYDLIIIDETQRIYSEQLERIIQYVSENNVKCIFSYDPDQVFTSKEARRDSAGKIEKLNHKKYLLTERIRTNKEIAAFIINLFDRNKIHPTMKYKNIHLQYFNNPDSLRFFLEKLKMNDYEVIDYTTSSYNLLSYDKYQVGDKNAHAVIGQEFDKVAVVINQNFHYDQDGKLVSKRESGAPDYRLDKMLYQKLTRARQEITIIIYKNVSLLDACLKILGEKL</sequence>
<dbReference type="CDD" id="cd00009">
    <property type="entry name" value="AAA"/>
    <property type="match status" value="1"/>
</dbReference>
<comment type="caution">
    <text evidence="2">The sequence shown here is derived from an EMBL/GenBank/DDBJ whole genome shotgun (WGS) entry which is preliminary data.</text>
</comment>